<dbReference type="EMBL" id="BRPK01000002">
    <property type="protein sequence ID" value="GLB34448.1"/>
    <property type="molecule type" value="Genomic_DNA"/>
</dbReference>
<gene>
    <name evidence="1" type="ORF">LshimejAT787_0200130</name>
</gene>
<keyword evidence="2" id="KW-1185">Reference proteome</keyword>
<comment type="caution">
    <text evidence="1">The sequence shown here is derived from an EMBL/GenBank/DDBJ whole genome shotgun (WGS) entry which is preliminary data.</text>
</comment>
<evidence type="ECO:0000313" key="1">
    <source>
        <dbReference type="EMBL" id="GLB34448.1"/>
    </source>
</evidence>
<organism evidence="1 2">
    <name type="scientific">Lyophyllum shimeji</name>
    <name type="common">Hon-shimeji</name>
    <name type="synonym">Tricholoma shimeji</name>
    <dbReference type="NCBI Taxonomy" id="47721"/>
    <lineage>
        <taxon>Eukaryota</taxon>
        <taxon>Fungi</taxon>
        <taxon>Dikarya</taxon>
        <taxon>Basidiomycota</taxon>
        <taxon>Agaricomycotina</taxon>
        <taxon>Agaricomycetes</taxon>
        <taxon>Agaricomycetidae</taxon>
        <taxon>Agaricales</taxon>
        <taxon>Tricholomatineae</taxon>
        <taxon>Lyophyllaceae</taxon>
        <taxon>Lyophyllum</taxon>
    </lineage>
</organism>
<proteinExistence type="predicted"/>
<reference evidence="1" key="1">
    <citation type="submission" date="2022-07" db="EMBL/GenBank/DDBJ databases">
        <title>The genome of Lyophyllum shimeji provides insight into the initial evolution of ectomycorrhizal fungal genome.</title>
        <authorList>
            <person name="Kobayashi Y."/>
            <person name="Shibata T."/>
            <person name="Hirakawa H."/>
            <person name="Shigenobu S."/>
            <person name="Nishiyama T."/>
            <person name="Yamada A."/>
            <person name="Hasebe M."/>
            <person name="Kawaguchi M."/>
        </authorList>
    </citation>
    <scope>NUCLEOTIDE SEQUENCE</scope>
    <source>
        <strain evidence="1">AT787</strain>
    </source>
</reference>
<accession>A0A9P3UII3</accession>
<protein>
    <submittedName>
        <fullName evidence="1">Uncharacterized protein</fullName>
    </submittedName>
</protein>
<dbReference type="Proteomes" id="UP001063166">
    <property type="component" value="Unassembled WGS sequence"/>
</dbReference>
<dbReference type="AlphaFoldDB" id="A0A9P3UII3"/>
<evidence type="ECO:0000313" key="2">
    <source>
        <dbReference type="Proteomes" id="UP001063166"/>
    </source>
</evidence>
<sequence length="71" mass="7699">MSARLYYARRTEAFSSSVMAAALAGVPRHVYDVLLVTPKYRDLPGQAQTPLILTDHAGADETGPIVGRSHM</sequence>
<name>A0A9P3UII3_LYOSH</name>